<dbReference type="EMBL" id="BOOC01000049">
    <property type="protein sequence ID" value="GIH43941.1"/>
    <property type="molecule type" value="Genomic_DNA"/>
</dbReference>
<gene>
    <name evidence="2" type="ORF">Mco01_69410</name>
</gene>
<feature type="compositionally biased region" description="Basic and acidic residues" evidence="1">
    <location>
        <begin position="46"/>
        <end position="68"/>
    </location>
</feature>
<organism evidence="2 3">
    <name type="scientific">Microbispora corallina</name>
    <dbReference type="NCBI Taxonomy" id="83302"/>
    <lineage>
        <taxon>Bacteria</taxon>
        <taxon>Bacillati</taxon>
        <taxon>Actinomycetota</taxon>
        <taxon>Actinomycetes</taxon>
        <taxon>Streptosporangiales</taxon>
        <taxon>Streptosporangiaceae</taxon>
        <taxon>Microbispora</taxon>
    </lineage>
</organism>
<proteinExistence type="predicted"/>
<feature type="region of interest" description="Disordered" evidence="1">
    <location>
        <begin position="46"/>
        <end position="128"/>
    </location>
</feature>
<accession>A0ABQ4GA90</accession>
<evidence type="ECO:0000313" key="2">
    <source>
        <dbReference type="EMBL" id="GIH43941.1"/>
    </source>
</evidence>
<feature type="compositionally biased region" description="Basic and acidic residues" evidence="1">
    <location>
        <begin position="79"/>
        <end position="100"/>
    </location>
</feature>
<name>A0ABQ4GA90_9ACTN</name>
<evidence type="ECO:0000313" key="3">
    <source>
        <dbReference type="Proteomes" id="UP000603904"/>
    </source>
</evidence>
<dbReference type="Proteomes" id="UP000603904">
    <property type="component" value="Unassembled WGS sequence"/>
</dbReference>
<keyword evidence="3" id="KW-1185">Reference proteome</keyword>
<sequence length="128" mass="14138">MNPVVTCVPDPGHELANGGVERALSSISAPDRGRHGDDFAQWCDAVRHGRGGDGHERDHRHEHGLDRRRSVRNRRHDPNHRDPNHRDPIRRHDPDGHDGRNTGPQGCDGGDRAGPGGESAEIRRRGEG</sequence>
<protein>
    <recommendedName>
        <fullName evidence="4">Transposase</fullName>
    </recommendedName>
</protein>
<feature type="compositionally biased region" description="Gly residues" evidence="1">
    <location>
        <begin position="106"/>
        <end position="117"/>
    </location>
</feature>
<feature type="compositionally biased region" description="Basic residues" evidence="1">
    <location>
        <begin position="69"/>
        <end position="78"/>
    </location>
</feature>
<evidence type="ECO:0008006" key="4">
    <source>
        <dbReference type="Google" id="ProtNLM"/>
    </source>
</evidence>
<reference evidence="2 3" key="1">
    <citation type="submission" date="2021-01" db="EMBL/GenBank/DDBJ databases">
        <title>Whole genome shotgun sequence of Microbispora corallina NBRC 16416.</title>
        <authorList>
            <person name="Komaki H."/>
            <person name="Tamura T."/>
        </authorList>
    </citation>
    <scope>NUCLEOTIDE SEQUENCE [LARGE SCALE GENOMIC DNA]</scope>
    <source>
        <strain evidence="2 3">NBRC 16416</strain>
    </source>
</reference>
<comment type="caution">
    <text evidence="2">The sequence shown here is derived from an EMBL/GenBank/DDBJ whole genome shotgun (WGS) entry which is preliminary data.</text>
</comment>
<evidence type="ECO:0000256" key="1">
    <source>
        <dbReference type="SAM" id="MobiDB-lite"/>
    </source>
</evidence>